<evidence type="ECO:0000313" key="2">
    <source>
        <dbReference type="EMBL" id="MBD2623006.1"/>
    </source>
</evidence>
<reference evidence="2 3" key="1">
    <citation type="journal article" date="2020" name="ISME J.">
        <title>Comparative genomics reveals insights into cyanobacterial evolution and habitat adaptation.</title>
        <authorList>
            <person name="Chen M.Y."/>
            <person name="Teng W.K."/>
            <person name="Zhao L."/>
            <person name="Hu C.X."/>
            <person name="Zhou Y.K."/>
            <person name="Han B.P."/>
            <person name="Song L.R."/>
            <person name="Shu W.S."/>
        </authorList>
    </citation>
    <scope>NUCLEOTIDE SEQUENCE [LARGE SCALE GENOMIC DNA]</scope>
    <source>
        <strain evidence="2 3">FACHB-1344</strain>
    </source>
</reference>
<dbReference type="Proteomes" id="UP000636187">
    <property type="component" value="Unassembled WGS sequence"/>
</dbReference>
<evidence type="ECO:0000259" key="1">
    <source>
        <dbReference type="Pfam" id="PF15646"/>
    </source>
</evidence>
<evidence type="ECO:0000313" key="3">
    <source>
        <dbReference type="Proteomes" id="UP000636187"/>
    </source>
</evidence>
<proteinExistence type="predicted"/>
<feature type="domain" description="Tox-REase-2" evidence="1">
    <location>
        <begin position="73"/>
        <end position="178"/>
    </location>
</feature>
<dbReference type="EMBL" id="JACJSW010000165">
    <property type="protein sequence ID" value="MBD2623006.1"/>
    <property type="molecule type" value="Genomic_DNA"/>
</dbReference>
<protein>
    <recommendedName>
        <fullName evidence="1">Tox-REase-2 domain-containing protein</fullName>
    </recommendedName>
</protein>
<dbReference type="InterPro" id="IPR028906">
    <property type="entry name" value="Tox-REase-2_dom"/>
</dbReference>
<name>A0ABR8HW97_9CHRO</name>
<comment type="caution">
    <text evidence="2">The sequence shown here is derived from an EMBL/GenBank/DDBJ whole genome shotgun (WGS) entry which is preliminary data.</text>
</comment>
<gene>
    <name evidence="2" type="ORF">H6G48_15510</name>
</gene>
<sequence>MLSASVALIVPTTVFNGLFSGTVRVVSLRTGALFWTNFNQLKLQSRMTDLGNLIQDWAKDFPRRLTPTYNQRYQFQIRHCGNEEIRVRDGGEEIWADGINYETGELMEAKFIENPANSPYVDHSNVPPFIRTKVQGDVENEFRRYGAVINDPKTPVVKLLVIVNMREAVPFLEKLLRKFNIAFPKLVRYTYFSSLLPLAFCLLPKTHNFCTSAD</sequence>
<dbReference type="Pfam" id="PF15646">
    <property type="entry name" value="Tox-REase-2"/>
    <property type="match status" value="1"/>
</dbReference>
<organism evidence="2 3">
    <name type="scientific">Microcystis flos-aquae FACHB-1344</name>
    <dbReference type="NCBI Taxonomy" id="2692899"/>
    <lineage>
        <taxon>Bacteria</taxon>
        <taxon>Bacillati</taxon>
        <taxon>Cyanobacteriota</taxon>
        <taxon>Cyanophyceae</taxon>
        <taxon>Oscillatoriophycideae</taxon>
        <taxon>Chroococcales</taxon>
        <taxon>Microcystaceae</taxon>
        <taxon>Microcystis</taxon>
    </lineage>
</organism>
<accession>A0ABR8HW97</accession>
<keyword evidence="3" id="KW-1185">Reference proteome</keyword>